<dbReference type="Proteomes" id="UP000401273">
    <property type="component" value="Unassembled WGS sequence"/>
</dbReference>
<accession>A0A6Z0WME1</accession>
<gene>
    <name evidence="2" type="ORF">E1W43_14855</name>
</gene>
<name>A0A6Z0WME1_LISMN</name>
<dbReference type="Pfam" id="PF07083">
    <property type="entry name" value="DUF1351"/>
    <property type="match status" value="1"/>
</dbReference>
<evidence type="ECO:0000256" key="1">
    <source>
        <dbReference type="SAM" id="Coils"/>
    </source>
</evidence>
<dbReference type="RefSeq" id="WP_070778880.1">
    <property type="nucleotide sequence ID" value="NZ_CP060430.1"/>
</dbReference>
<keyword evidence="1" id="KW-0175">Coiled coil</keyword>
<reference evidence="2 3" key="1">
    <citation type="submission" date="2019-03" db="EMBL/GenBank/DDBJ databases">
        <authorList>
            <person name="Ashton P.M."/>
            <person name="Dallman T."/>
            <person name="Nair S."/>
            <person name="De Pinna E."/>
            <person name="Peters T."/>
            <person name="Grant K."/>
        </authorList>
    </citation>
    <scope>NUCLEOTIDE SEQUENCE [LARGE SCALE GENOMIC DNA]</scope>
    <source>
        <strain evidence="2">RL15000271</strain>
    </source>
</reference>
<feature type="coiled-coil region" evidence="1">
    <location>
        <begin position="34"/>
        <end position="114"/>
    </location>
</feature>
<evidence type="ECO:0000313" key="3">
    <source>
        <dbReference type="Proteomes" id="UP000401273"/>
    </source>
</evidence>
<dbReference type="InterPro" id="IPR009785">
    <property type="entry name" value="Prophage_Lj928_Orf309"/>
</dbReference>
<sequence length="256" mass="30384">MNTLPKINIESPVVKRGSILFPAYEKLKSDSLLLAQQIENIEVTEENVKQSKKLLAAVNKEVKNLESERISIKKEMLEPYNEFEKQVKEIVFIVKTADEMVRQQVTQIEEEEREDKKLVLKRLFEKRIRMYDFKTYFTFDDFIENRHLNKSLSINKIESEMVKWLTKIETELKVIETMPYADEIIAEYKETKDLAVSAQIVSDRHKAQEVIKEAKNDIKDDQLHSKITFTLFDEKDVRLVEMFMQQNKIKFEKVEK</sequence>
<organism evidence="2 3">
    <name type="scientific">Listeria monocytogenes</name>
    <dbReference type="NCBI Taxonomy" id="1639"/>
    <lineage>
        <taxon>Bacteria</taxon>
        <taxon>Bacillati</taxon>
        <taxon>Bacillota</taxon>
        <taxon>Bacilli</taxon>
        <taxon>Bacillales</taxon>
        <taxon>Listeriaceae</taxon>
        <taxon>Listeria</taxon>
    </lineage>
</organism>
<comment type="caution">
    <text evidence="2">The sequence shown here is derived from an EMBL/GenBank/DDBJ whole genome shotgun (WGS) entry which is preliminary data.</text>
</comment>
<dbReference type="EMBL" id="AAARLF010000015">
    <property type="protein sequence ID" value="EAE2899210.1"/>
    <property type="molecule type" value="Genomic_DNA"/>
</dbReference>
<proteinExistence type="predicted"/>
<dbReference type="AlphaFoldDB" id="A0A6Z0WME1"/>
<evidence type="ECO:0000313" key="2">
    <source>
        <dbReference type="EMBL" id="EAE2899210.1"/>
    </source>
</evidence>
<protein>
    <submittedName>
        <fullName evidence="2">DUF1351 domain-containing protein</fullName>
    </submittedName>
</protein>